<feature type="non-terminal residue" evidence="2">
    <location>
        <position position="1"/>
    </location>
</feature>
<reference evidence="2" key="1">
    <citation type="submission" date="2020-04" db="EMBL/GenBank/DDBJ databases">
        <authorList>
            <person name="Alioto T."/>
            <person name="Alioto T."/>
            <person name="Gomez Garrido J."/>
        </authorList>
    </citation>
    <scope>NUCLEOTIDE SEQUENCE</scope>
    <source>
        <strain evidence="2">A484AB</strain>
    </source>
</reference>
<feature type="compositionally biased region" description="Polar residues" evidence="1">
    <location>
        <begin position="1033"/>
        <end position="1042"/>
    </location>
</feature>
<feature type="compositionally biased region" description="Low complexity" evidence="1">
    <location>
        <begin position="636"/>
        <end position="660"/>
    </location>
</feature>
<evidence type="ECO:0000313" key="2">
    <source>
        <dbReference type="EMBL" id="CAB3994147.1"/>
    </source>
</evidence>
<feature type="compositionally biased region" description="Basic and acidic residues" evidence="1">
    <location>
        <begin position="1260"/>
        <end position="1274"/>
    </location>
</feature>
<feature type="region of interest" description="Disordered" evidence="1">
    <location>
        <begin position="426"/>
        <end position="448"/>
    </location>
</feature>
<dbReference type="InterPro" id="IPR027417">
    <property type="entry name" value="P-loop_NTPase"/>
</dbReference>
<protein>
    <submittedName>
        <fullName evidence="2">NEDD4-binding 2-like 1 isoform X1</fullName>
    </submittedName>
</protein>
<dbReference type="SUPFAM" id="SSF52540">
    <property type="entry name" value="P-loop containing nucleoside triphosphate hydrolases"/>
    <property type="match status" value="1"/>
</dbReference>
<dbReference type="PANTHER" id="PTHR46535:SF1">
    <property type="entry name" value="NEDD4-BINDING PROTEIN 2"/>
    <property type="match status" value="1"/>
</dbReference>
<feature type="region of interest" description="Disordered" evidence="1">
    <location>
        <begin position="111"/>
        <end position="145"/>
    </location>
</feature>
<proteinExistence type="predicted"/>
<feature type="compositionally biased region" description="Polar residues" evidence="1">
    <location>
        <begin position="49"/>
        <end position="60"/>
    </location>
</feature>
<sequence length="1815" mass="199437">MSEKNKSKLAYVQEMFKDKVEEDVIKLVLTECQYDVEKAVMQLLSISDSNSSKTNVGASSSRRKFDDIDPVDTPLPDMQRYRTPDTKDLPTEQFDFSSFLPQRQYPDPFSTTKPTSLGTNPAFGTARPPTVPKVQSGTKLTDGFNENETYVSDDDIDDHIDAIDCIDTTAKKVNQNGANHRNVKGTNIVEQNVSHGMRRKSRENQSFPNDKAPGNKGRDQQSFVNGKPVKVNNPQQKQVNKLNGGRTTSPHPFAPQLNFQQNQSSYLANQAQYFSSFPSSAFPHPFIPPRGNMPPGQYHRPPPHPGFRNPVLPQPVPHHPFPMRSVTPGNKGPNNFLPTASVTYGNKVPHHSIPTGANQSKPMTDGFKAPNYSLPNHSMSYGNMRANQSSPMTVTTDGFKGSNNLSATLTNGFNRPNYPAQATIHGNKRLNHPVPNTSTHGSKRPNLAPTTTSMAYGNKGFNHSVPATTITHGNIGPNHPIPNTSTYGNKGPIYPTPTTTPMTYGAKGSNAAQANTPRGNIGPNHPIPNTSTYGNKGPIYPTPTTTSMTYGTKGSNIAQANTIPHNGFNHAIPNASTHGNIGPIYRSPTTTSMTYGTKGSKSAQETTIAHGNKGSNHPRSITPTHVSRAPNHLTPTTNSMTHDNSHSSSTTSVSNKGSNNMQRGYSDSLTRMQAKFPSHGKRSLIILRGLPGSGKSTLARQLSAALGGMTISTDDFFQLKGNRYCFNPIELPAAHEWNQDRAKKFMEAGLTPLIIDNTNTQSWEMRPYVLIGLKCGYEVDIIEPETWWKWNIKELERRNTHGVPSNILERMLERYEKNVTVDRIAKTAAKPIITPKSDGRADIGNAVKRETDSKHECTSNGNKLINESEKVSQTDVKSGLGNNQRKPCQAETRRTATTKKTISLSANFSASRDRKRPFGANTKTKQGDKREEKSFKDNTVGKGLDSTGNAAEVSENGGSDLDAVVTREDEQSIPVSLVSSIDAPVNEQETSEEKCVPQVDMSIENKLNDLLESECADEESSSKSKSDGCESENTSTTRNDQPVVTLDDETGLHHVPFNDDDAPSIGSVLSSKAFLPDDNQLVSKNTSVSSSSNLDEVSDECEEVRNEGHPHCTLASQQTFSDSEHSLSEENTSLEPDLQVLRKDDITDIHSNSKFDRTQPCISDEELTEISCGKTQENDLVYHSDNDIQFTRTDEETFSHLAKNRNADKQLENNENSCPSNQQFLAQNRVRLTESQDCSVKDAVIDLQTDVPDTSNEDIDTCRKGEGFPSKDPRLTSGSSSPCIDLHDLKDQNPTANTGRHDPGSANSDRCDTNTIQPGPSSDLLEYNALPSAPSGAFGMLNNTVVDPIRGSQEHDRSIVIDPFTNMIVSHTGVEPRLPDLVVNPNSVVRSDTKLDAPTCKGSKQDSGTDHIGMDTANNNPDIVKQDPIITLSNPSCGNSSNAAIDLCTVVQSSNNDLERADHEKVSPTYSNAEIDSVNVHLHNNEMRDPLIDRTKMNAKDGSFDLQTRDSFTDSDKPGSAADKNDALDPIQFLKDCFPHTEIDLLKSFLDSCNGDLLKTVDSLLEYNKNDYHDMNEESTREDLDISSPKQSSVRSADSITSPRENVASRHLNTPEENRNFYGTVNVESPISSTPKKFQGVPVDSLHLTLDPAMALQLLEMFGAFSGVSARDPLSESARSIRIDKDFAKTLYTKWRKTVQAKSKAKKSEESKKFSPVMSDGNTKRKYKTPPPQFYLPEPVPMKPSKSVVSQPEPVSLKEIMDEQFAIHVSQSDQEIDKRFVEEQLDLSTKLKRSRLHGMFPGVDAVALNEIFQAN</sequence>
<feature type="region of interest" description="Disordered" evidence="1">
    <location>
        <begin position="1700"/>
        <end position="1731"/>
    </location>
</feature>
<keyword evidence="3" id="KW-1185">Reference proteome</keyword>
<feature type="region of interest" description="Disordered" evidence="1">
    <location>
        <begin position="980"/>
        <end position="1000"/>
    </location>
</feature>
<dbReference type="PANTHER" id="PTHR46535">
    <property type="entry name" value="NEDD4-BINDING PROTEIN 2"/>
    <property type="match status" value="1"/>
</dbReference>
<dbReference type="GO" id="GO:0004519">
    <property type="term" value="F:endonuclease activity"/>
    <property type="evidence" value="ECO:0007669"/>
    <property type="project" value="TreeGrafter"/>
</dbReference>
<feature type="region of interest" description="Disordered" evidence="1">
    <location>
        <begin position="1083"/>
        <end position="1107"/>
    </location>
</feature>
<dbReference type="InterPro" id="IPR003892">
    <property type="entry name" value="CUE"/>
</dbReference>
<dbReference type="Proteomes" id="UP001152795">
    <property type="component" value="Unassembled WGS sequence"/>
</dbReference>
<feature type="region of interest" description="Disordered" evidence="1">
    <location>
        <begin position="1575"/>
        <end position="1611"/>
    </location>
</feature>
<dbReference type="GO" id="GO:0005634">
    <property type="term" value="C:nucleus"/>
    <property type="evidence" value="ECO:0007669"/>
    <property type="project" value="TreeGrafter"/>
</dbReference>
<dbReference type="InterPro" id="IPR052772">
    <property type="entry name" value="Endo/PolyKinase_Domain-Protein"/>
</dbReference>
<feature type="compositionally biased region" description="Basic and acidic residues" evidence="1">
    <location>
        <begin position="1403"/>
        <end position="1413"/>
    </location>
</feature>
<gene>
    <name evidence="2" type="ORF">PACLA_8A051356</name>
</gene>
<name>A0A6S7HFF0_PARCT</name>
<feature type="compositionally biased region" description="Polar residues" evidence="1">
    <location>
        <begin position="133"/>
        <end position="145"/>
    </location>
</feature>
<feature type="region of interest" description="Disordered" evidence="1">
    <location>
        <begin position="610"/>
        <end position="661"/>
    </location>
</feature>
<evidence type="ECO:0000313" key="3">
    <source>
        <dbReference type="Proteomes" id="UP001152795"/>
    </source>
</evidence>
<feature type="region of interest" description="Disordered" evidence="1">
    <location>
        <begin position="191"/>
        <end position="257"/>
    </location>
</feature>
<feature type="compositionally biased region" description="Basic and acidic residues" evidence="1">
    <location>
        <begin position="79"/>
        <end position="90"/>
    </location>
</feature>
<dbReference type="Pfam" id="PF13671">
    <property type="entry name" value="AAA_33"/>
    <property type="match status" value="1"/>
</dbReference>
<feature type="compositionally biased region" description="Polar residues" evidence="1">
    <location>
        <begin position="232"/>
        <end position="250"/>
    </location>
</feature>
<feature type="region of interest" description="Disordered" evidence="1">
    <location>
        <begin position="1393"/>
        <end position="1421"/>
    </location>
</feature>
<dbReference type="OrthoDB" id="3231855at2759"/>
<evidence type="ECO:0000256" key="1">
    <source>
        <dbReference type="SAM" id="MobiDB-lite"/>
    </source>
</evidence>
<dbReference type="CDD" id="cd14279">
    <property type="entry name" value="CUE"/>
    <property type="match status" value="2"/>
</dbReference>
<feature type="compositionally biased region" description="Polar residues" evidence="1">
    <location>
        <begin position="1305"/>
        <end position="1315"/>
    </location>
</feature>
<comment type="caution">
    <text evidence="2">The sequence shown here is derived from an EMBL/GenBank/DDBJ whole genome shotgun (WGS) entry which is preliminary data.</text>
</comment>
<dbReference type="SUPFAM" id="SSF46934">
    <property type="entry name" value="UBA-like"/>
    <property type="match status" value="1"/>
</dbReference>
<dbReference type="Gene3D" id="3.40.50.300">
    <property type="entry name" value="P-loop containing nucleotide triphosphate hydrolases"/>
    <property type="match status" value="1"/>
</dbReference>
<feature type="compositionally biased region" description="Low complexity" evidence="1">
    <location>
        <begin position="1083"/>
        <end position="1095"/>
    </location>
</feature>
<feature type="region of interest" description="Disordered" evidence="1">
    <location>
        <begin position="1013"/>
        <end position="1044"/>
    </location>
</feature>
<feature type="compositionally biased region" description="Polar residues" evidence="1">
    <location>
        <begin position="873"/>
        <end position="886"/>
    </location>
</feature>
<dbReference type="GO" id="GO:0043130">
    <property type="term" value="F:ubiquitin binding"/>
    <property type="evidence" value="ECO:0007669"/>
    <property type="project" value="InterPro"/>
</dbReference>
<dbReference type="InterPro" id="IPR009060">
    <property type="entry name" value="UBA-like_sf"/>
</dbReference>
<feature type="region of interest" description="Disordered" evidence="1">
    <location>
        <begin position="1249"/>
        <end position="1315"/>
    </location>
</feature>
<dbReference type="PROSITE" id="PS51140">
    <property type="entry name" value="CUE"/>
    <property type="match status" value="1"/>
</dbReference>
<feature type="region of interest" description="Disordered" evidence="1">
    <location>
        <begin position="1499"/>
        <end position="1525"/>
    </location>
</feature>
<feature type="compositionally biased region" description="Polar residues" evidence="1">
    <location>
        <begin position="1588"/>
        <end position="1604"/>
    </location>
</feature>
<feature type="compositionally biased region" description="Polar residues" evidence="1">
    <location>
        <begin position="610"/>
        <end position="625"/>
    </location>
</feature>
<feature type="compositionally biased region" description="Basic and acidic residues" evidence="1">
    <location>
        <begin position="1575"/>
        <end position="1584"/>
    </location>
</feature>
<dbReference type="Gene3D" id="1.10.8.10">
    <property type="entry name" value="DNA helicase RuvA subunit, C-terminal domain"/>
    <property type="match status" value="2"/>
</dbReference>
<dbReference type="EMBL" id="CACRXK020002401">
    <property type="protein sequence ID" value="CAB3994147.1"/>
    <property type="molecule type" value="Genomic_DNA"/>
</dbReference>
<accession>A0A6S7HFF0</accession>
<feature type="region of interest" description="Disordered" evidence="1">
    <location>
        <begin position="870"/>
        <end position="958"/>
    </location>
</feature>
<organism evidence="2 3">
    <name type="scientific">Paramuricea clavata</name>
    <name type="common">Red gorgonian</name>
    <name type="synonym">Violescent sea-whip</name>
    <dbReference type="NCBI Taxonomy" id="317549"/>
    <lineage>
        <taxon>Eukaryota</taxon>
        <taxon>Metazoa</taxon>
        <taxon>Cnidaria</taxon>
        <taxon>Anthozoa</taxon>
        <taxon>Octocorallia</taxon>
        <taxon>Malacalcyonacea</taxon>
        <taxon>Plexauridae</taxon>
        <taxon>Paramuricea</taxon>
    </lineage>
</organism>
<feature type="compositionally biased region" description="Basic and acidic residues" evidence="1">
    <location>
        <begin position="925"/>
        <end position="936"/>
    </location>
</feature>
<feature type="region of interest" description="Disordered" evidence="1">
    <location>
        <begin position="49"/>
        <end position="91"/>
    </location>
</feature>